<protein>
    <recommendedName>
        <fullName evidence="3">CTP synthetase</fullName>
    </recommendedName>
</protein>
<feature type="transmembrane region" description="Helical" evidence="1">
    <location>
        <begin position="7"/>
        <end position="29"/>
    </location>
</feature>
<evidence type="ECO:0000313" key="2">
    <source>
        <dbReference type="EMBL" id="VAV88348.1"/>
    </source>
</evidence>
<proteinExistence type="predicted"/>
<keyword evidence="1" id="KW-1133">Transmembrane helix</keyword>
<evidence type="ECO:0008006" key="3">
    <source>
        <dbReference type="Google" id="ProtNLM"/>
    </source>
</evidence>
<name>A0A3B0RJC9_9ZZZZ</name>
<keyword evidence="1" id="KW-0812">Transmembrane</keyword>
<reference evidence="2" key="1">
    <citation type="submission" date="2018-06" db="EMBL/GenBank/DDBJ databases">
        <authorList>
            <person name="Zhirakovskaya E."/>
        </authorList>
    </citation>
    <scope>NUCLEOTIDE SEQUENCE</scope>
</reference>
<dbReference type="AlphaFoldDB" id="A0A3B0RJC9"/>
<feature type="transmembrane region" description="Helical" evidence="1">
    <location>
        <begin position="35"/>
        <end position="54"/>
    </location>
</feature>
<organism evidence="2">
    <name type="scientific">hydrothermal vent metagenome</name>
    <dbReference type="NCBI Taxonomy" id="652676"/>
    <lineage>
        <taxon>unclassified sequences</taxon>
        <taxon>metagenomes</taxon>
        <taxon>ecological metagenomes</taxon>
    </lineage>
</organism>
<keyword evidence="1" id="KW-0472">Membrane</keyword>
<dbReference type="EMBL" id="UOEC01000043">
    <property type="protein sequence ID" value="VAV88348.1"/>
    <property type="molecule type" value="Genomic_DNA"/>
</dbReference>
<sequence length="67" mass="6847">MTKLALLIYVIAAPTLAGMAMLTVLTIGADTSNPIILSVLLGALVAIPAAWMVAKKLGAVEGLIKKT</sequence>
<evidence type="ECO:0000256" key="1">
    <source>
        <dbReference type="SAM" id="Phobius"/>
    </source>
</evidence>
<accession>A0A3B0RJC9</accession>
<gene>
    <name evidence="2" type="ORF">MNBD_ALPHA08-236</name>
</gene>